<dbReference type="AlphaFoldDB" id="A0A645G8Z0"/>
<proteinExistence type="predicted"/>
<reference evidence="1" key="1">
    <citation type="submission" date="2019-08" db="EMBL/GenBank/DDBJ databases">
        <authorList>
            <person name="Kucharzyk K."/>
            <person name="Murdoch R.W."/>
            <person name="Higgins S."/>
            <person name="Loffler F."/>
        </authorList>
    </citation>
    <scope>NUCLEOTIDE SEQUENCE</scope>
</reference>
<evidence type="ECO:0000313" key="1">
    <source>
        <dbReference type="EMBL" id="MPN22470.1"/>
    </source>
</evidence>
<sequence>MDGARGSDISYTGKKYELISETKDEIDFKAIAKHSWAGVYENEQQYRDEGNTDPFEWEEEYTFKIVKTDNGFRIAEFEYWK</sequence>
<gene>
    <name evidence="1" type="ORF">SDC9_169853</name>
</gene>
<accession>A0A645G8Z0</accession>
<name>A0A645G8Z0_9ZZZZ</name>
<protein>
    <submittedName>
        <fullName evidence="1">Uncharacterized protein</fullName>
    </submittedName>
</protein>
<comment type="caution">
    <text evidence="1">The sequence shown here is derived from an EMBL/GenBank/DDBJ whole genome shotgun (WGS) entry which is preliminary data.</text>
</comment>
<organism evidence="1">
    <name type="scientific">bioreactor metagenome</name>
    <dbReference type="NCBI Taxonomy" id="1076179"/>
    <lineage>
        <taxon>unclassified sequences</taxon>
        <taxon>metagenomes</taxon>
        <taxon>ecological metagenomes</taxon>
    </lineage>
</organism>
<dbReference type="EMBL" id="VSSQ01070707">
    <property type="protein sequence ID" value="MPN22470.1"/>
    <property type="molecule type" value="Genomic_DNA"/>
</dbReference>